<feature type="region of interest" description="Disordered" evidence="1">
    <location>
        <begin position="106"/>
        <end position="146"/>
    </location>
</feature>
<evidence type="ECO:0000313" key="2">
    <source>
        <dbReference type="EMBL" id="KJX99428.1"/>
    </source>
</evidence>
<organism evidence="2 3">
    <name type="scientific">Zymoseptoria brevis</name>
    <dbReference type="NCBI Taxonomy" id="1047168"/>
    <lineage>
        <taxon>Eukaryota</taxon>
        <taxon>Fungi</taxon>
        <taxon>Dikarya</taxon>
        <taxon>Ascomycota</taxon>
        <taxon>Pezizomycotina</taxon>
        <taxon>Dothideomycetes</taxon>
        <taxon>Dothideomycetidae</taxon>
        <taxon>Mycosphaerellales</taxon>
        <taxon>Mycosphaerellaceae</taxon>
        <taxon>Zymoseptoria</taxon>
    </lineage>
</organism>
<reference evidence="2 3" key="1">
    <citation type="submission" date="2015-03" db="EMBL/GenBank/DDBJ databases">
        <title>RNA-seq based gene annotation and comparative genomics of four Zymoseptoria species reveal species-specific pathogenicity related genes and transposable element activity.</title>
        <authorList>
            <person name="Grandaubert J."/>
            <person name="Bhattacharyya A."/>
            <person name="Stukenbrock E.H."/>
        </authorList>
    </citation>
    <scope>NUCLEOTIDE SEQUENCE [LARGE SCALE GENOMIC DNA]</scope>
    <source>
        <strain evidence="2 3">Zb18110</strain>
    </source>
</reference>
<name>A0A0F4GQD8_9PEZI</name>
<evidence type="ECO:0000313" key="3">
    <source>
        <dbReference type="Proteomes" id="UP000033647"/>
    </source>
</evidence>
<dbReference type="Proteomes" id="UP000033647">
    <property type="component" value="Unassembled WGS sequence"/>
</dbReference>
<gene>
    <name evidence="2" type="ORF">TI39_contig358g00006</name>
</gene>
<sequence length="250" mass="27408">MAKVRAVAISCSEQVLSAGPMDDSSDGHVRFKFAPHLASKQHDPLTSLEKQPEGVRKHLPDQLHLCHSPDHKAGQIKKDITTLANDLHPPTPYKMDLGPDIYEDAQAESSSAALARQQPQARPDRSQTVTTAASFTTAPETPPIPHTADLSDDVTHTNPVYKSNPTTQVCELHEFCYSSQYTRPVVEMLTEVLEVRYPSPATTPSGTVNGRDEEERIPLLAGEDGSGSRHGRDEGSCCWIHKLWSLVRSA</sequence>
<feature type="compositionally biased region" description="Polar residues" evidence="1">
    <location>
        <begin position="128"/>
        <end position="139"/>
    </location>
</feature>
<evidence type="ECO:0000256" key="1">
    <source>
        <dbReference type="SAM" id="MobiDB-lite"/>
    </source>
</evidence>
<feature type="compositionally biased region" description="Low complexity" evidence="1">
    <location>
        <begin position="109"/>
        <end position="121"/>
    </location>
</feature>
<dbReference type="EMBL" id="LAFY01000350">
    <property type="protein sequence ID" value="KJX99428.1"/>
    <property type="molecule type" value="Genomic_DNA"/>
</dbReference>
<keyword evidence="3" id="KW-1185">Reference proteome</keyword>
<dbReference type="AlphaFoldDB" id="A0A0F4GQD8"/>
<protein>
    <submittedName>
        <fullName evidence="2">Uncharacterized protein</fullName>
    </submittedName>
</protein>
<dbReference type="OrthoDB" id="3631810at2759"/>
<comment type="caution">
    <text evidence="2">The sequence shown here is derived from an EMBL/GenBank/DDBJ whole genome shotgun (WGS) entry which is preliminary data.</text>
</comment>
<proteinExistence type="predicted"/>
<accession>A0A0F4GQD8</accession>